<proteinExistence type="predicted"/>
<evidence type="ECO:0000313" key="2">
    <source>
        <dbReference type="Proteomes" id="UP000620559"/>
    </source>
</evidence>
<protein>
    <submittedName>
        <fullName evidence="1">Uncharacterized protein</fullName>
    </submittedName>
</protein>
<evidence type="ECO:0000313" key="1">
    <source>
        <dbReference type="EMBL" id="MBE9213295.1"/>
    </source>
</evidence>
<comment type="caution">
    <text evidence="1">The sequence shown here is derived from an EMBL/GenBank/DDBJ whole genome shotgun (WGS) entry which is preliminary data.</text>
</comment>
<gene>
    <name evidence="1" type="ORF">IQ247_11540</name>
</gene>
<accession>A0A8J7JUD6</accession>
<keyword evidence="2" id="KW-1185">Reference proteome</keyword>
<organism evidence="1 2">
    <name type="scientific">Plectonema cf. radiosum LEGE 06105</name>
    <dbReference type="NCBI Taxonomy" id="945769"/>
    <lineage>
        <taxon>Bacteria</taxon>
        <taxon>Bacillati</taxon>
        <taxon>Cyanobacteriota</taxon>
        <taxon>Cyanophyceae</taxon>
        <taxon>Oscillatoriophycideae</taxon>
        <taxon>Oscillatoriales</taxon>
        <taxon>Microcoleaceae</taxon>
        <taxon>Plectonema</taxon>
    </lineage>
</organism>
<dbReference type="AlphaFoldDB" id="A0A8J7JUD6"/>
<reference evidence="1" key="1">
    <citation type="submission" date="2020-10" db="EMBL/GenBank/DDBJ databases">
        <authorList>
            <person name="Castelo-Branco R."/>
            <person name="Eusebio N."/>
            <person name="Adriana R."/>
            <person name="Vieira A."/>
            <person name="Brugerolle De Fraissinette N."/>
            <person name="Rezende De Castro R."/>
            <person name="Schneider M.P."/>
            <person name="Vasconcelos V."/>
            <person name="Leao P.N."/>
        </authorList>
    </citation>
    <scope>NUCLEOTIDE SEQUENCE</scope>
    <source>
        <strain evidence="1">LEGE 06105</strain>
    </source>
</reference>
<dbReference type="EMBL" id="JADEWL010000030">
    <property type="protein sequence ID" value="MBE9213295.1"/>
    <property type="molecule type" value="Genomic_DNA"/>
</dbReference>
<sequence length="182" mass="20379">MVKDKISLIAAAAGGFMLFVAISGILQGTPVTALRAQHSFDSTKMADLPLQKIHSDEPINDTLQQRFSFENSLARVSQIDKALNSFRVLTEKSKPVLESKILSEVANTDWDTQNLGFTNWVGSVEGTLRKQDYQIKKLEYQLAQKQYEDKAISQNILNQKQAAHNKAKKDFQAFIKSFSVAD</sequence>
<name>A0A8J7JUD6_9CYAN</name>
<dbReference type="Proteomes" id="UP000620559">
    <property type="component" value="Unassembled WGS sequence"/>
</dbReference>